<name>A0A445DJ04_ARAHY</name>
<reference evidence="1 2" key="1">
    <citation type="submission" date="2019-01" db="EMBL/GenBank/DDBJ databases">
        <title>Sequencing of cultivated peanut Arachis hypogaea provides insights into genome evolution and oil improvement.</title>
        <authorList>
            <person name="Chen X."/>
        </authorList>
    </citation>
    <scope>NUCLEOTIDE SEQUENCE [LARGE SCALE GENOMIC DNA]</scope>
    <source>
        <strain evidence="2">cv. Fuhuasheng</strain>
        <tissue evidence="1">Leaves</tissue>
    </source>
</reference>
<evidence type="ECO:0000313" key="1">
    <source>
        <dbReference type="EMBL" id="RYR63148.1"/>
    </source>
</evidence>
<dbReference type="EMBL" id="SDMP01000004">
    <property type="protein sequence ID" value="RYR63148.1"/>
    <property type="molecule type" value="Genomic_DNA"/>
</dbReference>
<accession>A0A445DJ04</accession>
<organism evidence="1 2">
    <name type="scientific">Arachis hypogaea</name>
    <name type="common">Peanut</name>
    <dbReference type="NCBI Taxonomy" id="3818"/>
    <lineage>
        <taxon>Eukaryota</taxon>
        <taxon>Viridiplantae</taxon>
        <taxon>Streptophyta</taxon>
        <taxon>Embryophyta</taxon>
        <taxon>Tracheophyta</taxon>
        <taxon>Spermatophyta</taxon>
        <taxon>Magnoliopsida</taxon>
        <taxon>eudicotyledons</taxon>
        <taxon>Gunneridae</taxon>
        <taxon>Pentapetalae</taxon>
        <taxon>rosids</taxon>
        <taxon>fabids</taxon>
        <taxon>Fabales</taxon>
        <taxon>Fabaceae</taxon>
        <taxon>Papilionoideae</taxon>
        <taxon>50 kb inversion clade</taxon>
        <taxon>dalbergioids sensu lato</taxon>
        <taxon>Dalbergieae</taxon>
        <taxon>Pterocarpus clade</taxon>
        <taxon>Arachis</taxon>
    </lineage>
</organism>
<dbReference type="AlphaFoldDB" id="A0A445DJ04"/>
<gene>
    <name evidence="1" type="ORF">Ahy_A04g020942</name>
</gene>
<sequence length="204" mass="22750">MRVTNCDRQAFVFVVEELEPFEGWGEVPSAFNYRRWHGTRLCPNPAMCRKATGRRMSTKFRNDMDDPERHEKRCGLCRQVGHSRKGCPNQPTGDVTYKTTVVIAGGDHGSGACVRCHMAEAELGVEVEKVEYLCPGLPYPSASEDDTARAIRTVDLWHTGVTKAESGNVELPVGSPETGTGSGTYYSRERRCRILATWPKTRPV</sequence>
<keyword evidence="2" id="KW-1185">Reference proteome</keyword>
<evidence type="ECO:0000313" key="2">
    <source>
        <dbReference type="Proteomes" id="UP000289738"/>
    </source>
</evidence>
<protein>
    <submittedName>
        <fullName evidence="1">Uncharacterized protein</fullName>
    </submittedName>
</protein>
<comment type="caution">
    <text evidence="1">The sequence shown here is derived from an EMBL/GenBank/DDBJ whole genome shotgun (WGS) entry which is preliminary data.</text>
</comment>
<proteinExistence type="predicted"/>
<dbReference type="Proteomes" id="UP000289738">
    <property type="component" value="Chromosome A04"/>
</dbReference>